<gene>
    <name evidence="3" type="ORF">BZA70DRAFT_264984</name>
</gene>
<feature type="region of interest" description="Disordered" evidence="1">
    <location>
        <begin position="14"/>
        <end position="52"/>
    </location>
</feature>
<dbReference type="EMBL" id="JBBJBU010000001">
    <property type="protein sequence ID" value="KAK7207628.1"/>
    <property type="molecule type" value="Genomic_DNA"/>
</dbReference>
<evidence type="ECO:0000313" key="3">
    <source>
        <dbReference type="EMBL" id="KAK7207628.1"/>
    </source>
</evidence>
<feature type="compositionally biased region" description="Low complexity" evidence="1">
    <location>
        <begin position="15"/>
        <end position="29"/>
    </location>
</feature>
<feature type="transmembrane region" description="Helical" evidence="2">
    <location>
        <begin position="93"/>
        <end position="117"/>
    </location>
</feature>
<dbReference type="Proteomes" id="UP001498771">
    <property type="component" value="Unassembled WGS sequence"/>
</dbReference>
<protein>
    <submittedName>
        <fullName evidence="3">Uncharacterized protein</fullName>
    </submittedName>
</protein>
<dbReference type="RefSeq" id="XP_064770661.1">
    <property type="nucleotide sequence ID" value="XM_064910938.1"/>
</dbReference>
<proteinExistence type="predicted"/>
<keyword evidence="4" id="KW-1185">Reference proteome</keyword>
<keyword evidence="2" id="KW-0472">Membrane</keyword>
<accession>A0ABR1FEM8</accession>
<keyword evidence="2" id="KW-1133">Transmembrane helix</keyword>
<name>A0ABR1FEM8_9ASCO</name>
<reference evidence="3 4" key="1">
    <citation type="submission" date="2024-03" db="EMBL/GenBank/DDBJ databases">
        <title>Genome-scale model development and genomic sequencing of the oleaginous clade Lipomyces.</title>
        <authorList>
            <consortium name="Lawrence Berkeley National Laboratory"/>
            <person name="Czajka J.J."/>
            <person name="Han Y."/>
            <person name="Kim J."/>
            <person name="Mondo S.J."/>
            <person name="Hofstad B.A."/>
            <person name="Robles A."/>
            <person name="Haridas S."/>
            <person name="Riley R."/>
            <person name="LaButti K."/>
            <person name="Pangilinan J."/>
            <person name="Andreopoulos W."/>
            <person name="Lipzen A."/>
            <person name="Yan J."/>
            <person name="Wang M."/>
            <person name="Ng V."/>
            <person name="Grigoriev I.V."/>
            <person name="Spatafora J.W."/>
            <person name="Magnuson J.K."/>
            <person name="Baker S.E."/>
            <person name="Pomraning K.R."/>
        </authorList>
    </citation>
    <scope>NUCLEOTIDE SEQUENCE [LARGE SCALE GENOMIC DNA]</scope>
    <source>
        <strain evidence="3 4">Phaff 52-87</strain>
    </source>
</reference>
<evidence type="ECO:0000256" key="2">
    <source>
        <dbReference type="SAM" id="Phobius"/>
    </source>
</evidence>
<dbReference type="GeneID" id="90036450"/>
<sequence length="129" mass="14457">MSATFPTLQADIFANSQRTSRRNSTSSDRALLTAPPPAYIPRPPAYTTKSDEPTTIHERQLRMEQFDVEQLSTAHSISEQDERKILGIRRQVFLWYLAMTCFMVMIAAIVAGTTLGLRRKPDSSGSPRG</sequence>
<comment type="caution">
    <text evidence="3">The sequence shown here is derived from an EMBL/GenBank/DDBJ whole genome shotgun (WGS) entry which is preliminary data.</text>
</comment>
<feature type="compositionally biased region" description="Pro residues" evidence="1">
    <location>
        <begin position="34"/>
        <end position="44"/>
    </location>
</feature>
<organism evidence="3 4">
    <name type="scientific">Myxozyma melibiosi</name>
    <dbReference type="NCBI Taxonomy" id="54550"/>
    <lineage>
        <taxon>Eukaryota</taxon>
        <taxon>Fungi</taxon>
        <taxon>Dikarya</taxon>
        <taxon>Ascomycota</taxon>
        <taxon>Saccharomycotina</taxon>
        <taxon>Lipomycetes</taxon>
        <taxon>Lipomycetales</taxon>
        <taxon>Lipomycetaceae</taxon>
        <taxon>Myxozyma</taxon>
    </lineage>
</organism>
<keyword evidence="2" id="KW-0812">Transmembrane</keyword>
<evidence type="ECO:0000313" key="4">
    <source>
        <dbReference type="Proteomes" id="UP001498771"/>
    </source>
</evidence>
<evidence type="ECO:0000256" key="1">
    <source>
        <dbReference type="SAM" id="MobiDB-lite"/>
    </source>
</evidence>